<evidence type="ECO:0000256" key="4">
    <source>
        <dbReference type="ARBA" id="ARBA00022272"/>
    </source>
</evidence>
<dbReference type="RefSeq" id="WP_290248713.1">
    <property type="nucleotide sequence ID" value="NZ_JAUFQT010000001.1"/>
</dbReference>
<dbReference type="EMBL" id="JBHMEW010000067">
    <property type="protein sequence ID" value="MFB9213244.1"/>
    <property type="molecule type" value="Genomic_DNA"/>
</dbReference>
<evidence type="ECO:0000313" key="12">
    <source>
        <dbReference type="Proteomes" id="UP001589654"/>
    </source>
</evidence>
<protein>
    <recommendedName>
        <fullName evidence="4 9">N-(5'-phosphoribosyl)anthranilate isomerase</fullName>
        <shortName evidence="9">PRAI</shortName>
        <ecNumber evidence="3 9">5.3.1.24</ecNumber>
    </recommendedName>
</protein>
<evidence type="ECO:0000259" key="10">
    <source>
        <dbReference type="Pfam" id="PF00697"/>
    </source>
</evidence>
<accession>A0ABV5J8T0</accession>
<dbReference type="SUPFAM" id="SSF51366">
    <property type="entry name" value="Ribulose-phoshate binding barrel"/>
    <property type="match status" value="1"/>
</dbReference>
<comment type="catalytic activity">
    <reaction evidence="1 9">
        <text>N-(5-phospho-beta-D-ribosyl)anthranilate = 1-(2-carboxyphenylamino)-1-deoxy-D-ribulose 5-phosphate</text>
        <dbReference type="Rhea" id="RHEA:21540"/>
        <dbReference type="ChEBI" id="CHEBI:18277"/>
        <dbReference type="ChEBI" id="CHEBI:58613"/>
        <dbReference type="EC" id="5.3.1.24"/>
    </reaction>
</comment>
<evidence type="ECO:0000256" key="9">
    <source>
        <dbReference type="HAMAP-Rule" id="MF_00135"/>
    </source>
</evidence>
<comment type="caution">
    <text evidence="11">The sequence shown here is derived from an EMBL/GenBank/DDBJ whole genome shotgun (WGS) entry which is preliminary data.</text>
</comment>
<evidence type="ECO:0000313" key="11">
    <source>
        <dbReference type="EMBL" id="MFB9213244.1"/>
    </source>
</evidence>
<dbReference type="PANTHER" id="PTHR42894:SF1">
    <property type="entry name" value="N-(5'-PHOSPHORIBOSYL)ANTHRANILATE ISOMERASE"/>
    <property type="match status" value="1"/>
</dbReference>
<proteinExistence type="inferred from homology"/>
<keyword evidence="6 9" id="KW-0822">Tryptophan biosynthesis</keyword>
<evidence type="ECO:0000256" key="6">
    <source>
        <dbReference type="ARBA" id="ARBA00022822"/>
    </source>
</evidence>
<evidence type="ECO:0000256" key="8">
    <source>
        <dbReference type="ARBA" id="ARBA00023235"/>
    </source>
</evidence>
<evidence type="ECO:0000256" key="5">
    <source>
        <dbReference type="ARBA" id="ARBA00022605"/>
    </source>
</evidence>
<dbReference type="HAMAP" id="MF_00135">
    <property type="entry name" value="PRAI"/>
    <property type="match status" value="1"/>
</dbReference>
<evidence type="ECO:0000256" key="1">
    <source>
        <dbReference type="ARBA" id="ARBA00001164"/>
    </source>
</evidence>
<reference evidence="11 12" key="1">
    <citation type="submission" date="2024-09" db="EMBL/GenBank/DDBJ databases">
        <authorList>
            <person name="Sun Q."/>
            <person name="Mori K."/>
        </authorList>
    </citation>
    <scope>NUCLEOTIDE SEQUENCE [LARGE SCALE GENOMIC DNA]</scope>
    <source>
        <strain evidence="11 12">CECT 7682</strain>
    </source>
</reference>
<dbReference type="GO" id="GO:0016853">
    <property type="term" value="F:isomerase activity"/>
    <property type="evidence" value="ECO:0007669"/>
    <property type="project" value="UniProtKB-KW"/>
</dbReference>
<gene>
    <name evidence="9" type="primary">trpF</name>
    <name evidence="11" type="ORF">ACFFUR_15615</name>
</gene>
<dbReference type="PANTHER" id="PTHR42894">
    <property type="entry name" value="N-(5'-PHOSPHORIBOSYL)ANTHRANILATE ISOMERASE"/>
    <property type="match status" value="1"/>
</dbReference>
<keyword evidence="5 9" id="KW-0028">Amino-acid biosynthesis</keyword>
<keyword evidence="12" id="KW-1185">Reference proteome</keyword>
<dbReference type="Gene3D" id="3.20.20.70">
    <property type="entry name" value="Aldolase class I"/>
    <property type="match status" value="1"/>
</dbReference>
<dbReference type="InterPro" id="IPR011060">
    <property type="entry name" value="RibuloseP-bd_barrel"/>
</dbReference>
<name>A0ABV5J8T0_9BACT</name>
<dbReference type="InterPro" id="IPR013785">
    <property type="entry name" value="Aldolase_TIM"/>
</dbReference>
<dbReference type="Proteomes" id="UP001589654">
    <property type="component" value="Unassembled WGS sequence"/>
</dbReference>
<dbReference type="CDD" id="cd00405">
    <property type="entry name" value="PRAI"/>
    <property type="match status" value="1"/>
</dbReference>
<keyword evidence="7 9" id="KW-0057">Aromatic amino acid biosynthesis</keyword>
<dbReference type="EC" id="5.3.1.24" evidence="3 9"/>
<dbReference type="InterPro" id="IPR001240">
    <property type="entry name" value="PRAI_dom"/>
</dbReference>
<evidence type="ECO:0000256" key="2">
    <source>
        <dbReference type="ARBA" id="ARBA00004664"/>
    </source>
</evidence>
<evidence type="ECO:0000256" key="7">
    <source>
        <dbReference type="ARBA" id="ARBA00023141"/>
    </source>
</evidence>
<comment type="pathway">
    <text evidence="2 9">Amino-acid biosynthesis; L-tryptophan biosynthesis; L-tryptophan from chorismate: step 3/5.</text>
</comment>
<dbReference type="Pfam" id="PF00697">
    <property type="entry name" value="PRAI"/>
    <property type="match status" value="1"/>
</dbReference>
<keyword evidence="8 9" id="KW-0413">Isomerase</keyword>
<sequence length="209" mass="23780">MQVKVCGMREPENIQTLIREVGPDLMGMIFYPKSSRYAGEKEGQEFSSFPVSKVGVFVNASLEEVLGTVNDYGLSFVQLHGDEDLKFVKKLHQQSAVKIIKVFRVEDQVNWKSLEPFEPYIEYFLFDTQTKMYGGSGRKFDWALLEQYPLKKQFLLSGGIDEDSASMIHALANKVPQLVGVDINSKFEESPGLKDIGKIRRFVEALREN</sequence>
<dbReference type="InterPro" id="IPR044643">
    <property type="entry name" value="TrpF_fam"/>
</dbReference>
<comment type="similarity">
    <text evidence="9">Belongs to the TrpF family.</text>
</comment>
<feature type="domain" description="N-(5'phosphoribosyl) anthranilate isomerase (PRAI)" evidence="10">
    <location>
        <begin position="3"/>
        <end position="204"/>
    </location>
</feature>
<evidence type="ECO:0000256" key="3">
    <source>
        <dbReference type="ARBA" id="ARBA00012572"/>
    </source>
</evidence>
<organism evidence="11 12">
    <name type="scientific">Echinicola jeungdonensis</name>
    <dbReference type="NCBI Taxonomy" id="709343"/>
    <lineage>
        <taxon>Bacteria</taxon>
        <taxon>Pseudomonadati</taxon>
        <taxon>Bacteroidota</taxon>
        <taxon>Cytophagia</taxon>
        <taxon>Cytophagales</taxon>
        <taxon>Cyclobacteriaceae</taxon>
        <taxon>Echinicola</taxon>
    </lineage>
</organism>